<dbReference type="Pfam" id="PF14273">
    <property type="entry name" value="DUF4360"/>
    <property type="match status" value="1"/>
</dbReference>
<feature type="region of interest" description="Disordered" evidence="1">
    <location>
        <begin position="1"/>
        <end position="71"/>
    </location>
</feature>
<sequence length="265" mass="28114">MAGRSEHWVRYTKPHNVHPPQNHLRAGGHAPQRGAGARGSDNDIGILPTASESPSEPPPASDSPYSPGSNSSIASISFSGNGCPQNGGGVGRFANYTGNLVDGQEIVYHNFTAVQQGAAFPPTGRTLNCQMHLSVTGGDMGWQVSPDVVSYGGFAVLDPESAVSFFVTTFWSQDASYTFTSQTTLSNPGDTRASRFVGTSVRSEVWSPCVTSDGGAVGIFNMNFRVSTVGGGGTGLAYFGPLELMGREVALVKEQITYKWRRCQR</sequence>
<dbReference type="PANTHER" id="PTHR38847:SF1">
    <property type="entry name" value="PSEUDOURIDINE SYNTHASE RSUA_RLUA-LIKE DOMAIN-CONTAINING PROTEIN"/>
    <property type="match status" value="1"/>
</dbReference>
<protein>
    <submittedName>
        <fullName evidence="2">Uncharacterized protein</fullName>
    </submittedName>
</protein>
<dbReference type="PANTHER" id="PTHR38847">
    <property type="match status" value="1"/>
</dbReference>
<dbReference type="EMBL" id="JH794381">
    <property type="protein sequence ID" value="ELQ63193.1"/>
    <property type="molecule type" value="Genomic_DNA"/>
</dbReference>
<dbReference type="AlphaFoldDB" id="L7J4V8"/>
<dbReference type="InterPro" id="IPR025649">
    <property type="entry name" value="DUF4360"/>
</dbReference>
<name>L7J4V8_PYRO1</name>
<feature type="compositionally biased region" description="Low complexity" evidence="1">
    <location>
        <begin position="62"/>
        <end position="71"/>
    </location>
</feature>
<organism>
    <name type="scientific">Pyricularia oryzae (strain P131)</name>
    <name type="common">Rice blast fungus</name>
    <name type="synonym">Magnaporthe oryzae</name>
    <dbReference type="NCBI Taxonomy" id="1143193"/>
    <lineage>
        <taxon>Eukaryota</taxon>
        <taxon>Fungi</taxon>
        <taxon>Dikarya</taxon>
        <taxon>Ascomycota</taxon>
        <taxon>Pezizomycotina</taxon>
        <taxon>Sordariomycetes</taxon>
        <taxon>Sordariomycetidae</taxon>
        <taxon>Magnaporthales</taxon>
        <taxon>Pyriculariaceae</taxon>
        <taxon>Pyricularia</taxon>
    </lineage>
</organism>
<evidence type="ECO:0000313" key="2">
    <source>
        <dbReference type="EMBL" id="ELQ63193.1"/>
    </source>
</evidence>
<proteinExistence type="predicted"/>
<reference evidence="2" key="1">
    <citation type="journal article" date="2012" name="PLoS Genet.">
        <title>Comparative analysis of the genomes of two field isolates of the rice blast fungus Magnaporthe oryzae.</title>
        <authorList>
            <person name="Xue M."/>
            <person name="Yang J."/>
            <person name="Li Z."/>
            <person name="Hu S."/>
            <person name="Yao N."/>
            <person name="Dean R.A."/>
            <person name="Zhao W."/>
            <person name="Shen M."/>
            <person name="Zhang H."/>
            <person name="Li C."/>
            <person name="Liu L."/>
            <person name="Cao L."/>
            <person name="Xu X."/>
            <person name="Xing Y."/>
            <person name="Hsiang T."/>
            <person name="Zhang Z."/>
            <person name="Xu J.R."/>
            <person name="Peng Y.L."/>
        </authorList>
    </citation>
    <scope>NUCLEOTIDE SEQUENCE [LARGE SCALE GENOMIC DNA]</scope>
    <source>
        <strain evidence="2">P131</strain>
    </source>
</reference>
<accession>L7J4V8</accession>
<evidence type="ECO:0000256" key="1">
    <source>
        <dbReference type="SAM" id="MobiDB-lite"/>
    </source>
</evidence>
<gene>
    <name evidence="2" type="ORF">OOW_P131scaffold01004g1</name>
</gene>